<dbReference type="InterPro" id="IPR014729">
    <property type="entry name" value="Rossmann-like_a/b/a_fold"/>
</dbReference>
<dbReference type="SUPFAM" id="SSF52402">
    <property type="entry name" value="Adenine nucleotide alpha hydrolases-like"/>
    <property type="match status" value="1"/>
</dbReference>
<evidence type="ECO:0000313" key="3">
    <source>
        <dbReference type="Proteomes" id="UP001054889"/>
    </source>
</evidence>
<dbReference type="Proteomes" id="UP001054889">
    <property type="component" value="Unassembled WGS sequence"/>
</dbReference>
<sequence>MAWRRLAREAMTVQLRRGPPLAPARAFSAAACYSSASPTPLGRSLPQNICSRYLSPALRARAAEYGASAAARAVLGVRQHLSGHNLLKGLGTGTALTMMLQETAAAAEQARPVTGNAGSPSGPTKNELTSLWPLMRHREMGQYHMVRKEEDMGGRNVGVAVDFSSCSKAALRWASRNLARSGDKIILIHVCNSYQNEQGAVHLWEQSGSPLIPLTEFSNPRVTKTYGVSPDKETIDILTQVASQKGGVRIEVFAKIIYGDPAKKLHEAVDLVPLNCLVIGSRGLSTLKRALMGSVSTYIVNHVSCPVTVVKENM</sequence>
<protein>
    <recommendedName>
        <fullName evidence="1">UspA domain-containing protein</fullName>
    </recommendedName>
</protein>
<dbReference type="CDD" id="cd23659">
    <property type="entry name" value="USP_At3g01520-like"/>
    <property type="match status" value="1"/>
</dbReference>
<organism evidence="2 3">
    <name type="scientific">Eleusine coracana subsp. coracana</name>
    <dbReference type="NCBI Taxonomy" id="191504"/>
    <lineage>
        <taxon>Eukaryota</taxon>
        <taxon>Viridiplantae</taxon>
        <taxon>Streptophyta</taxon>
        <taxon>Embryophyta</taxon>
        <taxon>Tracheophyta</taxon>
        <taxon>Spermatophyta</taxon>
        <taxon>Magnoliopsida</taxon>
        <taxon>Liliopsida</taxon>
        <taxon>Poales</taxon>
        <taxon>Poaceae</taxon>
        <taxon>PACMAD clade</taxon>
        <taxon>Chloridoideae</taxon>
        <taxon>Cynodonteae</taxon>
        <taxon>Eleusininae</taxon>
        <taxon>Eleusine</taxon>
    </lineage>
</organism>
<evidence type="ECO:0000259" key="1">
    <source>
        <dbReference type="Pfam" id="PF00582"/>
    </source>
</evidence>
<gene>
    <name evidence="2" type="primary">gb26294</name>
    <name evidence="2" type="ORF">PR202_gb26294</name>
</gene>
<dbReference type="Gene3D" id="3.40.50.620">
    <property type="entry name" value="HUPs"/>
    <property type="match status" value="1"/>
</dbReference>
<dbReference type="InterPro" id="IPR006016">
    <property type="entry name" value="UspA"/>
</dbReference>
<dbReference type="PRINTS" id="PR01438">
    <property type="entry name" value="UNVRSLSTRESS"/>
</dbReference>
<proteinExistence type="predicted"/>
<dbReference type="InterPro" id="IPR006015">
    <property type="entry name" value="Universal_stress_UspA"/>
</dbReference>
<comment type="caution">
    <text evidence="2">The sequence shown here is derived from an EMBL/GenBank/DDBJ whole genome shotgun (WGS) entry which is preliminary data.</text>
</comment>
<reference evidence="2" key="2">
    <citation type="submission" date="2021-12" db="EMBL/GenBank/DDBJ databases">
        <title>Resequencing data analysis of finger millet.</title>
        <authorList>
            <person name="Hatakeyama M."/>
            <person name="Aluri S."/>
            <person name="Balachadran M.T."/>
            <person name="Sivarajan S.R."/>
            <person name="Poveda L."/>
            <person name="Shimizu-Inatsugi R."/>
            <person name="Schlapbach R."/>
            <person name="Sreeman S.M."/>
            <person name="Shimizu K.K."/>
        </authorList>
    </citation>
    <scope>NUCLEOTIDE SEQUENCE</scope>
</reference>
<dbReference type="EMBL" id="BQKI01000095">
    <property type="protein sequence ID" value="GJN37352.1"/>
    <property type="molecule type" value="Genomic_DNA"/>
</dbReference>
<evidence type="ECO:0000313" key="2">
    <source>
        <dbReference type="EMBL" id="GJN37352.1"/>
    </source>
</evidence>
<reference evidence="2" key="1">
    <citation type="journal article" date="2018" name="DNA Res.">
        <title>Multiple hybrid de novo genome assembly of finger millet, an orphan allotetraploid crop.</title>
        <authorList>
            <person name="Hatakeyama M."/>
            <person name="Aluri S."/>
            <person name="Balachadran M.T."/>
            <person name="Sivarajan S.R."/>
            <person name="Patrignani A."/>
            <person name="Gruter S."/>
            <person name="Poveda L."/>
            <person name="Shimizu-Inatsugi R."/>
            <person name="Baeten J."/>
            <person name="Francoijs K.J."/>
            <person name="Nataraja K.N."/>
            <person name="Reddy Y.A.N."/>
            <person name="Phadnis S."/>
            <person name="Ravikumar R.L."/>
            <person name="Schlapbach R."/>
            <person name="Sreeman S.M."/>
            <person name="Shimizu K.K."/>
        </authorList>
    </citation>
    <scope>NUCLEOTIDE SEQUENCE</scope>
</reference>
<dbReference type="Pfam" id="PF00582">
    <property type="entry name" value="Usp"/>
    <property type="match status" value="1"/>
</dbReference>
<dbReference type="PANTHER" id="PTHR46100:SF17">
    <property type="entry name" value="ADENINE NUCLEOTIDE ALPHA HYDROLASE-LIKE SUPERFAMILY PROTEIN"/>
    <property type="match status" value="1"/>
</dbReference>
<dbReference type="PANTHER" id="PTHR46100">
    <property type="entry name" value="IMP2'P"/>
    <property type="match status" value="1"/>
</dbReference>
<name>A0AAV5FQU7_ELECO</name>
<keyword evidence="3" id="KW-1185">Reference proteome</keyword>
<accession>A0AAV5FQU7</accession>
<dbReference type="AlphaFoldDB" id="A0AAV5FQU7"/>
<feature type="domain" description="UspA" evidence="1">
    <location>
        <begin position="155"/>
        <end position="311"/>
    </location>
</feature>